<evidence type="ECO:0000313" key="5">
    <source>
        <dbReference type="EMBL" id="PPQ79598.1"/>
    </source>
</evidence>
<dbReference type="Pfam" id="PF00501">
    <property type="entry name" value="AMP-binding"/>
    <property type="match status" value="1"/>
</dbReference>
<protein>
    <recommendedName>
        <fullName evidence="7">Carrier domain-containing protein</fullName>
    </recommendedName>
</protein>
<dbReference type="SUPFAM" id="SSF51735">
    <property type="entry name" value="NAD(P)-binding Rossmann-fold domains"/>
    <property type="match status" value="1"/>
</dbReference>
<feature type="domain" description="Thioester reductase (TE)" evidence="4">
    <location>
        <begin position="695"/>
        <end position="932"/>
    </location>
</feature>
<dbReference type="InterPro" id="IPR036736">
    <property type="entry name" value="ACP-like_sf"/>
</dbReference>
<dbReference type="AlphaFoldDB" id="A0A409WM54"/>
<keyword evidence="6" id="KW-1185">Reference proteome</keyword>
<dbReference type="PROSITE" id="PS00455">
    <property type="entry name" value="AMP_BINDING"/>
    <property type="match status" value="1"/>
</dbReference>
<organism evidence="5 6">
    <name type="scientific">Psilocybe cyanescens</name>
    <dbReference type="NCBI Taxonomy" id="93625"/>
    <lineage>
        <taxon>Eukaryota</taxon>
        <taxon>Fungi</taxon>
        <taxon>Dikarya</taxon>
        <taxon>Basidiomycota</taxon>
        <taxon>Agaricomycotina</taxon>
        <taxon>Agaricomycetes</taxon>
        <taxon>Agaricomycetidae</taxon>
        <taxon>Agaricales</taxon>
        <taxon>Agaricineae</taxon>
        <taxon>Strophariaceae</taxon>
        <taxon>Psilocybe</taxon>
    </lineage>
</organism>
<dbReference type="Gene3D" id="3.40.50.720">
    <property type="entry name" value="NAD(P)-binding Rossmann-like Domain"/>
    <property type="match status" value="1"/>
</dbReference>
<dbReference type="EMBL" id="NHYD01003371">
    <property type="protein sequence ID" value="PPQ79598.1"/>
    <property type="molecule type" value="Genomic_DNA"/>
</dbReference>
<evidence type="ECO:0000256" key="1">
    <source>
        <dbReference type="ARBA" id="ARBA00022450"/>
    </source>
</evidence>
<gene>
    <name evidence="5" type="ORF">CVT25_003478</name>
</gene>
<keyword evidence="2" id="KW-0597">Phosphoprotein</keyword>
<sequence>MQPRVFPPVDGSVTLPESIDFHIKHNPYAPVYIFAEDGKPDPTSITYLEFGRAADRVAHHVRPARNGPEGQVVAVVALSDTLLYQAVVVGILRAGLTPYPMSPRNTGAAIIKMMKDTCCHRLLTTQETLLPLVDDIKSDPTYFLSIEEMPPILEIFPKLGQETLEDPFEPYPTGIRPPLDNVMMYLHSSGSTGLPKSIPQTFRSMVHWASFPSISDHRRSGTAMAAMPLPPFHTFGVIVQLLVAHYSMKTIGLYPPIATTPKLLPMMPSPSNILDHVTRSGCDSLVTLPTFLQIWSQDRDAVHFLADLKFVAYSGGSLPSKLGDILIDSGICLNQIYGATEFGAPTYFFCQEGDGKDWEYNKFSDLANIHWDPQDDGTFECQFLTSDTHRVSVENLPNIRGYATSDLWVPHPTKPYLWKIVGRKDDVIVHTSGEKTVPAPMENVIMSSPHIMGAVMFGRERDQAGVLIELKPEYSMDPKVKENLITIRNSLWPVVEEANKVAPAFSRIYKEMILIVSPNKPLPRAGKGTIRRKAALLLYAEEIDAIYAEADATVESEGMDPPASWDLDNAALWLQQQVEDIHSGRPFSISGDLFDQGMDSLGATILRRRIVNALKIEKTQKASQLVTQTTIYTYPSIDKLSGFLVDIVADPDTFVLTTNKTDAIESMISKYSTGLSEPIISSTNESTNDGAVVLLTGSTGNLGAQLLESLLRDSRVETVYTLDRPSSGTKSLKDRQAERFTDKALDVSLLSSSRLVALQGEASQANLGLEPATYEELRRSVTIIIHNAWRLDFNLSLSSFEPNIKGTRNLVDLARSTPHAASVKFLFTSSISATFSWDKSRGLYPEDIVTDSRYAVGIGYGESKYISERILAQSGIQATSFRIGQITGGAPNGAWATSDWVPIFVKSSIGLGVLPDAIGVTSWLPMHAVSQAILDVAWSPERSLPALNLVHPRPISWSSIVSSINEAMAEEGVVASKFPLVTYQEWFSLLEKRSSNPSEEDFKNIPAIKLLEFFRANASMDETLRQQGVEDTETGGWATLATDKISSISKTIDALPSLGKADASLWVRYWRNIGFF</sequence>
<dbReference type="Gene3D" id="3.40.50.12780">
    <property type="entry name" value="N-terminal domain of ligase-like"/>
    <property type="match status" value="1"/>
</dbReference>
<dbReference type="InterPro" id="IPR036291">
    <property type="entry name" value="NAD(P)-bd_dom_sf"/>
</dbReference>
<feature type="domain" description="AMP-dependent synthetase/ligase" evidence="3">
    <location>
        <begin position="25"/>
        <end position="352"/>
    </location>
</feature>
<dbReference type="STRING" id="93625.A0A409WM54"/>
<dbReference type="SUPFAM" id="SSF56801">
    <property type="entry name" value="Acetyl-CoA synthetase-like"/>
    <property type="match status" value="1"/>
</dbReference>
<evidence type="ECO:0000313" key="6">
    <source>
        <dbReference type="Proteomes" id="UP000283269"/>
    </source>
</evidence>
<dbReference type="InterPro" id="IPR042099">
    <property type="entry name" value="ANL_N_sf"/>
</dbReference>
<proteinExistence type="predicted"/>
<dbReference type="InterPro" id="IPR020845">
    <property type="entry name" value="AMP-binding_CS"/>
</dbReference>
<accession>A0A409WM54</accession>
<dbReference type="InterPro" id="IPR000873">
    <property type="entry name" value="AMP-dep_synth/lig_dom"/>
</dbReference>
<reference evidence="5 6" key="1">
    <citation type="journal article" date="2018" name="Evol. Lett.">
        <title>Horizontal gene cluster transfer increased hallucinogenic mushroom diversity.</title>
        <authorList>
            <person name="Reynolds H.T."/>
            <person name="Vijayakumar V."/>
            <person name="Gluck-Thaler E."/>
            <person name="Korotkin H.B."/>
            <person name="Matheny P.B."/>
            <person name="Slot J.C."/>
        </authorList>
    </citation>
    <scope>NUCLEOTIDE SEQUENCE [LARGE SCALE GENOMIC DNA]</scope>
    <source>
        <strain evidence="5 6">2631</strain>
    </source>
</reference>
<evidence type="ECO:0000256" key="2">
    <source>
        <dbReference type="ARBA" id="ARBA00022553"/>
    </source>
</evidence>
<dbReference type="PANTHER" id="PTHR43439">
    <property type="entry name" value="PHENYLACETATE-COENZYME A LIGASE"/>
    <property type="match status" value="1"/>
</dbReference>
<dbReference type="Pfam" id="PF07993">
    <property type="entry name" value="NAD_binding_4"/>
    <property type="match status" value="1"/>
</dbReference>
<keyword evidence="1" id="KW-0596">Phosphopantetheine</keyword>
<dbReference type="PANTHER" id="PTHR43439:SF2">
    <property type="entry name" value="ENZYME, PUTATIVE (JCVI)-RELATED"/>
    <property type="match status" value="1"/>
</dbReference>
<name>A0A409WM54_PSICY</name>
<dbReference type="Gene3D" id="1.10.1200.10">
    <property type="entry name" value="ACP-like"/>
    <property type="match status" value="1"/>
</dbReference>
<dbReference type="Proteomes" id="UP000283269">
    <property type="component" value="Unassembled WGS sequence"/>
</dbReference>
<dbReference type="InParanoid" id="A0A409WM54"/>
<dbReference type="Pfam" id="PF23562">
    <property type="entry name" value="AMP-binding_C_3"/>
    <property type="match status" value="1"/>
</dbReference>
<evidence type="ECO:0008006" key="7">
    <source>
        <dbReference type="Google" id="ProtNLM"/>
    </source>
</evidence>
<evidence type="ECO:0000259" key="4">
    <source>
        <dbReference type="Pfam" id="PF07993"/>
    </source>
</evidence>
<dbReference type="OrthoDB" id="429813at2759"/>
<dbReference type="InterPro" id="IPR051414">
    <property type="entry name" value="Adenylate-forming_Reductase"/>
</dbReference>
<dbReference type="InterPro" id="IPR013120">
    <property type="entry name" value="FAR_NAD-bd"/>
</dbReference>
<evidence type="ECO:0000259" key="3">
    <source>
        <dbReference type="Pfam" id="PF00501"/>
    </source>
</evidence>
<comment type="caution">
    <text evidence="5">The sequence shown here is derived from an EMBL/GenBank/DDBJ whole genome shotgun (WGS) entry which is preliminary data.</text>
</comment>